<gene>
    <name evidence="2" type="ORF">L2764_00400</name>
</gene>
<evidence type="ECO:0000313" key="2">
    <source>
        <dbReference type="EMBL" id="MCL1122979.1"/>
    </source>
</evidence>
<dbReference type="EMBL" id="JAKIKS010000001">
    <property type="protein sequence ID" value="MCL1122979.1"/>
    <property type="molecule type" value="Genomic_DNA"/>
</dbReference>
<keyword evidence="3" id="KW-1185">Reference proteome</keyword>
<keyword evidence="1" id="KW-0812">Transmembrane</keyword>
<reference evidence="2 3" key="1">
    <citation type="submission" date="2022-01" db="EMBL/GenBank/DDBJ databases">
        <title>Whole genome-based taxonomy of the Shewanellaceae.</title>
        <authorList>
            <person name="Martin-Rodriguez A.J."/>
        </authorList>
    </citation>
    <scope>NUCLEOTIDE SEQUENCE [LARGE SCALE GENOMIC DNA]</scope>
    <source>
        <strain evidence="2 3">DSM 17177</strain>
    </source>
</reference>
<dbReference type="Proteomes" id="UP001203423">
    <property type="component" value="Unassembled WGS sequence"/>
</dbReference>
<accession>A0ABT0L5Y5</accession>
<organism evidence="2 3">
    <name type="scientific">Shewanella surugensis</name>
    <dbReference type="NCBI Taxonomy" id="212020"/>
    <lineage>
        <taxon>Bacteria</taxon>
        <taxon>Pseudomonadati</taxon>
        <taxon>Pseudomonadota</taxon>
        <taxon>Gammaproteobacteria</taxon>
        <taxon>Alteromonadales</taxon>
        <taxon>Shewanellaceae</taxon>
        <taxon>Shewanella</taxon>
    </lineage>
</organism>
<name>A0ABT0L5Y5_9GAMM</name>
<comment type="caution">
    <text evidence="2">The sequence shown here is derived from an EMBL/GenBank/DDBJ whole genome shotgun (WGS) entry which is preliminary data.</text>
</comment>
<keyword evidence="1" id="KW-1133">Transmembrane helix</keyword>
<protein>
    <submittedName>
        <fullName evidence="2">Uncharacterized protein</fullName>
    </submittedName>
</protein>
<sequence>MKGNFCTVRSFKPSARTLETIKEMNRITDMATLLGTIMTFIPLFQIFAGRKTYPFASNGNTKKLQIANSDWKMFADALSSVPKVERLKLEQLALGMELRTTGEERSFWGCVSNAL</sequence>
<feature type="transmembrane region" description="Helical" evidence="1">
    <location>
        <begin position="30"/>
        <end position="48"/>
    </location>
</feature>
<keyword evidence="1" id="KW-0472">Membrane</keyword>
<dbReference type="RefSeq" id="WP_248938258.1">
    <property type="nucleotide sequence ID" value="NZ_JAKIKS010000001.1"/>
</dbReference>
<evidence type="ECO:0000256" key="1">
    <source>
        <dbReference type="SAM" id="Phobius"/>
    </source>
</evidence>
<evidence type="ECO:0000313" key="3">
    <source>
        <dbReference type="Proteomes" id="UP001203423"/>
    </source>
</evidence>
<proteinExistence type="predicted"/>